<accession>A0A316YKT5</accession>
<dbReference type="Proteomes" id="UP000245768">
    <property type="component" value="Unassembled WGS sequence"/>
</dbReference>
<feature type="chain" id="PRO_5016418013" description="HIG1 domain-containing protein" evidence="2">
    <location>
        <begin position="27"/>
        <end position="268"/>
    </location>
</feature>
<evidence type="ECO:0000313" key="3">
    <source>
        <dbReference type="EMBL" id="PWN88663.1"/>
    </source>
</evidence>
<organism evidence="3 4">
    <name type="scientific">Acaromyces ingoldii</name>
    <dbReference type="NCBI Taxonomy" id="215250"/>
    <lineage>
        <taxon>Eukaryota</taxon>
        <taxon>Fungi</taxon>
        <taxon>Dikarya</taxon>
        <taxon>Basidiomycota</taxon>
        <taxon>Ustilaginomycotina</taxon>
        <taxon>Exobasidiomycetes</taxon>
        <taxon>Exobasidiales</taxon>
        <taxon>Cryptobasidiaceae</taxon>
        <taxon>Acaromyces</taxon>
    </lineage>
</organism>
<keyword evidence="2" id="KW-0732">Signal</keyword>
<evidence type="ECO:0000256" key="1">
    <source>
        <dbReference type="SAM" id="MobiDB-lite"/>
    </source>
</evidence>
<dbReference type="GeneID" id="37040129"/>
<proteinExistence type="predicted"/>
<keyword evidence="4" id="KW-1185">Reference proteome</keyword>
<evidence type="ECO:0000313" key="4">
    <source>
        <dbReference type="Proteomes" id="UP000245768"/>
    </source>
</evidence>
<evidence type="ECO:0008006" key="5">
    <source>
        <dbReference type="Google" id="ProtNLM"/>
    </source>
</evidence>
<feature type="compositionally biased region" description="Basic and acidic residues" evidence="1">
    <location>
        <begin position="132"/>
        <end position="149"/>
    </location>
</feature>
<reference evidence="3 4" key="1">
    <citation type="journal article" date="2018" name="Mol. Biol. Evol.">
        <title>Broad Genomic Sampling Reveals a Smut Pathogenic Ancestry of the Fungal Clade Ustilaginomycotina.</title>
        <authorList>
            <person name="Kijpornyongpan T."/>
            <person name="Mondo S.J."/>
            <person name="Barry K."/>
            <person name="Sandor L."/>
            <person name="Lee J."/>
            <person name="Lipzen A."/>
            <person name="Pangilinan J."/>
            <person name="LaButti K."/>
            <person name="Hainaut M."/>
            <person name="Henrissat B."/>
            <person name="Grigoriev I.V."/>
            <person name="Spatafora J.W."/>
            <person name="Aime M.C."/>
        </authorList>
    </citation>
    <scope>NUCLEOTIDE SEQUENCE [LARGE SCALE GENOMIC DNA]</scope>
    <source>
        <strain evidence="3 4">MCA 4198</strain>
    </source>
</reference>
<name>A0A316YKT5_9BASI</name>
<evidence type="ECO:0000256" key="2">
    <source>
        <dbReference type="SAM" id="SignalP"/>
    </source>
</evidence>
<dbReference type="RefSeq" id="XP_025375861.1">
    <property type="nucleotide sequence ID" value="XM_025518213.1"/>
</dbReference>
<dbReference type="EMBL" id="KZ819638">
    <property type="protein sequence ID" value="PWN88663.1"/>
    <property type="molecule type" value="Genomic_DNA"/>
</dbReference>
<feature type="region of interest" description="Disordered" evidence="1">
    <location>
        <begin position="102"/>
        <end position="199"/>
    </location>
</feature>
<gene>
    <name evidence="3" type="ORF">FA10DRAFT_170301</name>
</gene>
<dbReference type="AlphaFoldDB" id="A0A316YKT5"/>
<dbReference type="InParanoid" id="A0A316YKT5"/>
<protein>
    <recommendedName>
        <fullName evidence="5">HIG1 domain-containing protein</fullName>
    </recommendedName>
</protein>
<feature type="compositionally biased region" description="Basic residues" evidence="1">
    <location>
        <begin position="182"/>
        <end position="193"/>
    </location>
</feature>
<feature type="signal peptide" evidence="2">
    <location>
        <begin position="1"/>
        <end position="26"/>
    </location>
</feature>
<sequence>MPCGRKLLTTFLFLAILLARIPRADAIPCQFIIVERRSIEANDDGHQRTLESEGDNDSSGLMRRASKEIDRHLIAGAWSATLALGSAALSVTSNAIKMNDAQKYGDKTKSGAKAAAKERPRQNERGSTASGRQKEHSCLDERRPDDFALRHGHHHHESPTSALCSADSDSESDSDDGPSLPHSHRRFEKRAARHSSAIYDSDNSKDQIISDVLIRRNLRQNKSLRAILGGIEDYGKSFAATGALTAAIMMTTTTVKGHKKLKAQDAEA</sequence>
<feature type="compositionally biased region" description="Basic and acidic residues" evidence="1">
    <location>
        <begin position="103"/>
        <end position="124"/>
    </location>
</feature>